<proteinExistence type="predicted"/>
<reference evidence="3 4" key="1">
    <citation type="journal article" date="2017" name="Int. J. Parasitol.">
        <title>The genome of the protozoan parasite Cystoisospora suis and a reverse vaccinology approach to identify vaccine candidates.</title>
        <authorList>
            <person name="Palmieri N."/>
            <person name="Shrestha A."/>
            <person name="Ruttkowski B."/>
            <person name="Beck T."/>
            <person name="Vogl C."/>
            <person name="Tomley F."/>
            <person name="Blake D.P."/>
            <person name="Joachim A."/>
        </authorList>
    </citation>
    <scope>NUCLEOTIDE SEQUENCE [LARGE SCALE GENOMIC DNA]</scope>
    <source>
        <strain evidence="3 4">Wien I</strain>
    </source>
</reference>
<gene>
    <name evidence="3" type="ORF">CSUI_000521</name>
</gene>
<feature type="signal peptide" evidence="2">
    <location>
        <begin position="1"/>
        <end position="29"/>
    </location>
</feature>
<comment type="caution">
    <text evidence="3">The sequence shown here is derived from an EMBL/GenBank/DDBJ whole genome shotgun (WGS) entry which is preliminary data.</text>
</comment>
<name>A0A2C6LGU2_9APIC</name>
<evidence type="ECO:0000313" key="4">
    <source>
        <dbReference type="Proteomes" id="UP000221165"/>
    </source>
</evidence>
<evidence type="ECO:0000256" key="2">
    <source>
        <dbReference type="SAM" id="SignalP"/>
    </source>
</evidence>
<dbReference type="VEuPathDB" id="ToxoDB:CSUI_000521"/>
<feature type="region of interest" description="Disordered" evidence="1">
    <location>
        <begin position="107"/>
        <end position="129"/>
    </location>
</feature>
<dbReference type="RefSeq" id="XP_067927272.1">
    <property type="nucleotide sequence ID" value="XM_068060755.1"/>
</dbReference>
<organism evidence="3 4">
    <name type="scientific">Cystoisospora suis</name>
    <dbReference type="NCBI Taxonomy" id="483139"/>
    <lineage>
        <taxon>Eukaryota</taxon>
        <taxon>Sar</taxon>
        <taxon>Alveolata</taxon>
        <taxon>Apicomplexa</taxon>
        <taxon>Conoidasida</taxon>
        <taxon>Coccidia</taxon>
        <taxon>Eucoccidiorida</taxon>
        <taxon>Eimeriorina</taxon>
        <taxon>Sarcocystidae</taxon>
        <taxon>Cystoisospora</taxon>
    </lineage>
</organism>
<sequence length="129" mass="14035">MANRVQVRCLVFVLICVVLWVDRARLTRASQTGDSSAFWSKWNSLHSRLPLAKQQPGPRWSLELIRSRLGNPPASPGSPLAPPGGRPPVVPVLYPAAVSRARLHVQRAPLARPVSPPQAAATPELVSKE</sequence>
<dbReference type="GeneID" id="94423966"/>
<protein>
    <recommendedName>
        <fullName evidence="5">Transmembrane protein</fullName>
    </recommendedName>
</protein>
<keyword evidence="2" id="KW-0732">Signal</keyword>
<dbReference type="AlphaFoldDB" id="A0A2C6LGU2"/>
<keyword evidence="4" id="KW-1185">Reference proteome</keyword>
<evidence type="ECO:0000313" key="3">
    <source>
        <dbReference type="EMBL" id="PHJ25626.1"/>
    </source>
</evidence>
<feature type="chain" id="PRO_5012135069" description="Transmembrane protein" evidence="2">
    <location>
        <begin position="30"/>
        <end position="129"/>
    </location>
</feature>
<accession>A0A2C6LGU2</accession>
<dbReference type="Proteomes" id="UP000221165">
    <property type="component" value="Unassembled WGS sequence"/>
</dbReference>
<evidence type="ECO:0000256" key="1">
    <source>
        <dbReference type="SAM" id="MobiDB-lite"/>
    </source>
</evidence>
<evidence type="ECO:0008006" key="5">
    <source>
        <dbReference type="Google" id="ProtNLM"/>
    </source>
</evidence>
<dbReference type="EMBL" id="MIGC01000191">
    <property type="protein sequence ID" value="PHJ25626.1"/>
    <property type="molecule type" value="Genomic_DNA"/>
</dbReference>